<gene>
    <name evidence="1" type="ORF">G5B42_06510</name>
</gene>
<protein>
    <submittedName>
        <fullName evidence="1">Uncharacterized protein</fullName>
    </submittedName>
</protein>
<name>A0A8J6I1D1_9FIRM</name>
<evidence type="ECO:0000313" key="1">
    <source>
        <dbReference type="EMBL" id="MBA2133193.1"/>
    </source>
</evidence>
<dbReference type="RefSeq" id="WP_181339644.1">
    <property type="nucleotide sequence ID" value="NZ_JAAKDE010000012.1"/>
</dbReference>
<evidence type="ECO:0000313" key="2">
    <source>
        <dbReference type="Proteomes" id="UP000657177"/>
    </source>
</evidence>
<dbReference type="Proteomes" id="UP000657177">
    <property type="component" value="Unassembled WGS sequence"/>
</dbReference>
<accession>A0A8J6I1D1</accession>
<organism evidence="1 2">
    <name type="scientific">Capillibacterium thermochitinicola</name>
    <dbReference type="NCBI Taxonomy" id="2699427"/>
    <lineage>
        <taxon>Bacteria</taxon>
        <taxon>Bacillati</taxon>
        <taxon>Bacillota</taxon>
        <taxon>Capillibacterium</taxon>
    </lineage>
</organism>
<dbReference type="EMBL" id="JAAKDE010000012">
    <property type="protein sequence ID" value="MBA2133193.1"/>
    <property type="molecule type" value="Genomic_DNA"/>
</dbReference>
<dbReference type="AlphaFoldDB" id="A0A8J6I1D1"/>
<reference evidence="1" key="1">
    <citation type="submission" date="2020-06" db="EMBL/GenBank/DDBJ databases">
        <title>Novel chitinolytic bacterium.</title>
        <authorList>
            <person name="Ungkulpasvich U."/>
            <person name="Kosugi A."/>
            <person name="Uke A."/>
        </authorList>
    </citation>
    <scope>NUCLEOTIDE SEQUENCE</scope>
    <source>
        <strain evidence="1">UUS1-1</strain>
    </source>
</reference>
<comment type="caution">
    <text evidence="1">The sequence shown here is derived from an EMBL/GenBank/DDBJ whole genome shotgun (WGS) entry which is preliminary data.</text>
</comment>
<keyword evidence="2" id="KW-1185">Reference proteome</keyword>
<proteinExistence type="predicted"/>
<sequence>MTLPSTPRAATEENDLALLQTVDRLQTDTALQILKQLIIARRRPAA</sequence>